<proteinExistence type="predicted"/>
<dbReference type="RefSeq" id="WP_109202439.1">
    <property type="nucleotide sequence ID" value="NZ_QEWS01000020.1"/>
</dbReference>
<comment type="caution">
    <text evidence="1">The sequence shown here is derived from an EMBL/GenBank/DDBJ whole genome shotgun (WGS) entry which is preliminary data.</text>
</comment>
<gene>
    <name evidence="1" type="ORF">DC078_10295</name>
</gene>
<sequence length="70" mass="7828">MIDTKKAERAGSYYRVLPQIPRRQMVILIAGNYISKSDDFTGIKDADLRACTGEKSEMVGSRRSTDSLIC</sequence>
<evidence type="ECO:0000313" key="2">
    <source>
        <dbReference type="Proteomes" id="UP000245217"/>
    </source>
</evidence>
<keyword evidence="2" id="KW-1185">Reference proteome</keyword>
<dbReference type="EMBL" id="QEWV01000020">
    <property type="protein sequence ID" value="PWD89052.1"/>
    <property type="molecule type" value="Genomic_DNA"/>
</dbReference>
<name>A0ABX5KZY5_9GAMM</name>
<accession>A0ABX5KZY5</accession>
<reference evidence="2" key="1">
    <citation type="submission" date="2018-05" db="EMBL/GenBank/DDBJ databases">
        <title>Ignatzschineria dubaiensis sp. nov., isolated from necrotic foot tissues of dromedaries (Camelus dromedarius) and associated maggots in Dubai, United Arab Emirates.</title>
        <authorList>
            <person name="Tsang C.C."/>
            <person name="Tang J.Y.M."/>
            <person name="Fong J.Y.H."/>
            <person name="Kinne J."/>
            <person name="Lee H.H."/>
            <person name="Joseph M."/>
            <person name="Jose S."/>
            <person name="Schuster R.K."/>
            <person name="Tang Y."/>
            <person name="Sivakumar S."/>
            <person name="Chen J.H.K."/>
            <person name="Teng J.L.L."/>
            <person name="Lau S.K.P."/>
            <person name="Wernery U."/>
            <person name="Woo P.C.Y."/>
        </authorList>
    </citation>
    <scope>NUCLEOTIDE SEQUENCE [LARGE SCALE GENOMIC DNA]</scope>
    <source>
        <strain evidence="2">UAE-HKU58</strain>
    </source>
</reference>
<organism evidence="1 2">
    <name type="scientific">Ignatzschineria cameli</name>
    <dbReference type="NCBI Taxonomy" id="2182793"/>
    <lineage>
        <taxon>Bacteria</taxon>
        <taxon>Pseudomonadati</taxon>
        <taxon>Pseudomonadota</taxon>
        <taxon>Gammaproteobacteria</taxon>
        <taxon>Cardiobacteriales</taxon>
        <taxon>Ignatzschineriaceae</taxon>
        <taxon>Ignatzschineria</taxon>
    </lineage>
</organism>
<dbReference type="Proteomes" id="UP000245217">
    <property type="component" value="Unassembled WGS sequence"/>
</dbReference>
<evidence type="ECO:0000313" key="1">
    <source>
        <dbReference type="EMBL" id="PWD89052.1"/>
    </source>
</evidence>
<protein>
    <submittedName>
        <fullName evidence="1">Uncharacterized protein</fullName>
    </submittedName>
</protein>